<organism evidence="1">
    <name type="scientific">marine sediment metagenome</name>
    <dbReference type="NCBI Taxonomy" id="412755"/>
    <lineage>
        <taxon>unclassified sequences</taxon>
        <taxon>metagenomes</taxon>
        <taxon>ecological metagenomes</taxon>
    </lineage>
</organism>
<evidence type="ECO:0008006" key="2">
    <source>
        <dbReference type="Google" id="ProtNLM"/>
    </source>
</evidence>
<proteinExistence type="predicted"/>
<evidence type="ECO:0000313" key="1">
    <source>
        <dbReference type="EMBL" id="GAH78086.1"/>
    </source>
</evidence>
<name>X1I6S6_9ZZZZ</name>
<accession>X1I6S6</accession>
<feature type="non-terminal residue" evidence="1">
    <location>
        <position position="200"/>
    </location>
</feature>
<reference evidence="1" key="1">
    <citation type="journal article" date="2014" name="Front. Microbiol.">
        <title>High frequency of phylogenetically diverse reductive dehalogenase-homologous genes in deep subseafloor sedimentary metagenomes.</title>
        <authorList>
            <person name="Kawai M."/>
            <person name="Futagami T."/>
            <person name="Toyoda A."/>
            <person name="Takaki Y."/>
            <person name="Nishi S."/>
            <person name="Hori S."/>
            <person name="Arai W."/>
            <person name="Tsubouchi T."/>
            <person name="Morono Y."/>
            <person name="Uchiyama I."/>
            <person name="Ito T."/>
            <person name="Fujiyama A."/>
            <person name="Inagaki F."/>
            <person name="Takami H."/>
        </authorList>
    </citation>
    <scope>NUCLEOTIDE SEQUENCE</scope>
    <source>
        <strain evidence="1">Expedition CK06-06</strain>
    </source>
</reference>
<dbReference type="Pfam" id="PF09719">
    <property type="entry name" value="C_GCAxxG_C_C"/>
    <property type="match status" value="1"/>
</dbReference>
<dbReference type="InterPro" id="IPR010181">
    <property type="entry name" value="CGCAxxGCC_motif"/>
</dbReference>
<protein>
    <recommendedName>
        <fullName evidence="2">C_GCAxxG_C_C family protein</fullName>
    </recommendedName>
</protein>
<dbReference type="EMBL" id="BARU01041797">
    <property type="protein sequence ID" value="GAH78086.1"/>
    <property type="molecule type" value="Genomic_DNA"/>
</dbReference>
<comment type="caution">
    <text evidence="1">The sequence shown here is derived from an EMBL/GenBank/DDBJ whole genome shotgun (WGS) entry which is preliminary data.</text>
</comment>
<gene>
    <name evidence="1" type="ORF">S03H2_64359</name>
</gene>
<dbReference type="AlphaFoldDB" id="X1I6S6"/>
<sequence>MVYGKRMDHLTEVFKDEQHRKDWQFWSRDETDDEALVRRVVRDARETQLKYRACGQTALYPLALHLGLGGRESIVAMTTLTGGFGGNEICCALVGGIAAIGLEFGRVDFTEEGGPRSKGHSTFTLAQALSTELRNRFVERTGGLIRCCDLCDKHFGKRLAPPDRNDPMQLERIKSGEVFSMWSTYACELVGLAAEIACEI</sequence>